<dbReference type="eggNOG" id="ENOG5030D9N">
    <property type="taxonomic scope" value="Bacteria"/>
</dbReference>
<dbReference type="Proteomes" id="UP000027602">
    <property type="component" value="Chromosome"/>
</dbReference>
<dbReference type="OrthoDB" id="2991736at2"/>
<dbReference type="HOGENOM" id="CLU_2646963_0_0_9"/>
<evidence type="ECO:0000256" key="1">
    <source>
        <dbReference type="SAM" id="MobiDB-lite"/>
    </source>
</evidence>
<reference evidence="2 3" key="1">
    <citation type="journal article" date="2015" name="BMC Genomics">
        <title>Transcriptome analysis of thermophilic methylotrophic Bacillus methanolicus MGA3 using RNA-sequencing provides detailed insights into its previously uncharted transcriptional landscape.</title>
        <authorList>
            <person name="Irla M."/>
            <person name="Neshat A."/>
            <person name="Brautaset T."/>
            <person name="Ruckert C."/>
            <person name="Kalinowski J."/>
            <person name="Wendisch V.F."/>
        </authorList>
    </citation>
    <scope>NUCLEOTIDE SEQUENCE [LARGE SCALE GENOMIC DNA]</scope>
    <source>
        <strain evidence="3">MGA3 / ATCC 53907</strain>
    </source>
</reference>
<dbReference type="EMBL" id="CP007739">
    <property type="protein sequence ID" value="AIE58880.1"/>
    <property type="molecule type" value="Genomic_DNA"/>
</dbReference>
<evidence type="ECO:0000313" key="2">
    <source>
        <dbReference type="EMBL" id="AIE58880.1"/>
    </source>
</evidence>
<dbReference type="RefSeq" id="WP_003348271.1">
    <property type="nucleotide sequence ID" value="NZ_ADWW01000003.1"/>
</dbReference>
<dbReference type="AlphaFoldDB" id="I3E3H5"/>
<evidence type="ECO:0000313" key="3">
    <source>
        <dbReference type="Proteomes" id="UP000027602"/>
    </source>
</evidence>
<accession>I3E3H5</accession>
<dbReference type="KEGG" id="bmet:BMMGA3_02050"/>
<name>I3E3H5_BACMM</name>
<organism evidence="2 3">
    <name type="scientific">Bacillus methanolicus (strain MGA3 / ATCC 53907)</name>
    <dbReference type="NCBI Taxonomy" id="796606"/>
    <lineage>
        <taxon>Bacteria</taxon>
        <taxon>Bacillati</taxon>
        <taxon>Bacillota</taxon>
        <taxon>Bacilli</taxon>
        <taxon>Bacillales</taxon>
        <taxon>Bacillaceae</taxon>
        <taxon>Bacillus</taxon>
    </lineage>
</organism>
<feature type="compositionally biased region" description="Basic and acidic residues" evidence="1">
    <location>
        <begin position="67"/>
        <end position="76"/>
    </location>
</feature>
<keyword evidence="3" id="KW-1185">Reference proteome</keyword>
<proteinExistence type="predicted"/>
<protein>
    <submittedName>
        <fullName evidence="2">Uncharacterized protein</fullName>
    </submittedName>
</protein>
<gene>
    <name evidence="2" type="ORF">BMMGA3_02050</name>
</gene>
<sequence>MSKDKKEKVIHVDKLIIHAKEVDIIHERKEDDSRNERKRDDFQRMDPWGFFWGRPRRIQENQQESAPEEKHEDSVD</sequence>
<feature type="region of interest" description="Disordered" evidence="1">
    <location>
        <begin position="46"/>
        <end position="76"/>
    </location>
</feature>